<dbReference type="Proteomes" id="UP001328107">
    <property type="component" value="Unassembled WGS sequence"/>
</dbReference>
<comment type="caution">
    <text evidence="1">The sequence shown here is derived from an EMBL/GenBank/DDBJ whole genome shotgun (WGS) entry which is preliminary data.</text>
</comment>
<organism evidence="1 2">
    <name type="scientific">Pristionchus mayeri</name>
    <dbReference type="NCBI Taxonomy" id="1317129"/>
    <lineage>
        <taxon>Eukaryota</taxon>
        <taxon>Metazoa</taxon>
        <taxon>Ecdysozoa</taxon>
        <taxon>Nematoda</taxon>
        <taxon>Chromadorea</taxon>
        <taxon>Rhabditida</taxon>
        <taxon>Rhabditina</taxon>
        <taxon>Diplogasteromorpha</taxon>
        <taxon>Diplogasteroidea</taxon>
        <taxon>Neodiplogasteridae</taxon>
        <taxon>Pristionchus</taxon>
    </lineage>
</organism>
<accession>A0AAN4Z062</accession>
<keyword evidence="2" id="KW-1185">Reference proteome</keyword>
<evidence type="ECO:0000313" key="1">
    <source>
        <dbReference type="EMBL" id="GMR30909.1"/>
    </source>
</evidence>
<gene>
    <name evidence="1" type="ORF">PMAYCL1PPCAC_01104</name>
</gene>
<sequence length="146" mass="15723">PSECVSCPQTLANTNLQEAQCAVHRTCVSCSQTQVSYSRVGDCLTASISCPSPPSSPRLRLLRVDNTYQDIPYSGTVNFSCINGSWSYNDTSGKSITNITKAICFGRADGFQQSPVNLNTSKAVHTPLFNSSEFKINYGVGNIDGI</sequence>
<dbReference type="EMBL" id="BTRK01000001">
    <property type="protein sequence ID" value="GMR30909.1"/>
    <property type="molecule type" value="Genomic_DNA"/>
</dbReference>
<proteinExistence type="predicted"/>
<protein>
    <submittedName>
        <fullName evidence="1">Uncharacterized protein</fullName>
    </submittedName>
</protein>
<evidence type="ECO:0000313" key="2">
    <source>
        <dbReference type="Proteomes" id="UP001328107"/>
    </source>
</evidence>
<name>A0AAN4Z062_9BILA</name>
<reference evidence="2" key="1">
    <citation type="submission" date="2022-10" db="EMBL/GenBank/DDBJ databases">
        <title>Genome assembly of Pristionchus species.</title>
        <authorList>
            <person name="Yoshida K."/>
            <person name="Sommer R.J."/>
        </authorList>
    </citation>
    <scope>NUCLEOTIDE SEQUENCE [LARGE SCALE GENOMIC DNA]</scope>
    <source>
        <strain evidence="2">RS5460</strain>
    </source>
</reference>
<feature type="non-terminal residue" evidence="1">
    <location>
        <position position="146"/>
    </location>
</feature>
<dbReference type="AlphaFoldDB" id="A0AAN4Z062"/>
<feature type="non-terminal residue" evidence="1">
    <location>
        <position position="1"/>
    </location>
</feature>